<evidence type="ECO:0000256" key="1">
    <source>
        <dbReference type="SAM" id="MobiDB-lite"/>
    </source>
</evidence>
<dbReference type="OrthoDB" id="3559694at2759"/>
<keyword evidence="2" id="KW-1133">Transmembrane helix</keyword>
<dbReference type="RefSeq" id="XP_030990506.1">
    <property type="nucleotide sequence ID" value="XM_031144731.1"/>
</dbReference>
<proteinExistence type="predicted"/>
<dbReference type="InParanoid" id="A0A507AGE4"/>
<gene>
    <name evidence="3" type="ORF">E0L32_009735</name>
</gene>
<feature type="transmembrane region" description="Helical" evidence="2">
    <location>
        <begin position="147"/>
        <end position="167"/>
    </location>
</feature>
<evidence type="ECO:0000256" key="2">
    <source>
        <dbReference type="SAM" id="Phobius"/>
    </source>
</evidence>
<keyword evidence="2" id="KW-0472">Membrane</keyword>
<accession>A0A507AGE4</accession>
<dbReference type="InterPro" id="IPR024316">
    <property type="entry name" value="APQ12"/>
</dbReference>
<keyword evidence="4" id="KW-1185">Reference proteome</keyword>
<evidence type="ECO:0000313" key="3">
    <source>
        <dbReference type="EMBL" id="TPX08795.1"/>
    </source>
</evidence>
<organism evidence="3 4">
    <name type="scientific">Thyridium curvatum</name>
    <dbReference type="NCBI Taxonomy" id="1093900"/>
    <lineage>
        <taxon>Eukaryota</taxon>
        <taxon>Fungi</taxon>
        <taxon>Dikarya</taxon>
        <taxon>Ascomycota</taxon>
        <taxon>Pezizomycotina</taxon>
        <taxon>Sordariomycetes</taxon>
        <taxon>Sordariomycetidae</taxon>
        <taxon>Thyridiales</taxon>
        <taxon>Thyridiaceae</taxon>
        <taxon>Thyridium</taxon>
    </lineage>
</organism>
<protein>
    <submittedName>
        <fullName evidence="3">Uncharacterized protein</fullName>
    </submittedName>
</protein>
<comment type="caution">
    <text evidence="3">The sequence shown here is derived from an EMBL/GenBank/DDBJ whole genome shotgun (WGS) entry which is preliminary data.</text>
</comment>
<feature type="transmembrane region" description="Helical" evidence="2">
    <location>
        <begin position="173"/>
        <end position="195"/>
    </location>
</feature>
<dbReference type="Proteomes" id="UP000319257">
    <property type="component" value="Unassembled WGS sequence"/>
</dbReference>
<feature type="region of interest" description="Disordered" evidence="1">
    <location>
        <begin position="36"/>
        <end position="56"/>
    </location>
</feature>
<keyword evidence="2" id="KW-0812">Transmembrane</keyword>
<dbReference type="GeneID" id="41977182"/>
<sequence length="251" mass="27697">MLVFLAVVPPIAHVQYTRCARAQEREEKVTCVPQASIVPLPPKPPPRRTDQLSSPQTTAAKHLALKKTHITSIMDVADQWMLEYLPGFLPDPLPQLLHEHVLHPHAYVQVLKRKAMHLLARLFNAAYPFLSPVADRLARALHDSPDLVVLAALLVALAAALQVLLYVRRVVAWGVRLALRMAFWAGVVALGAVVWRRGLEESVRDVVVAGGKVAGYAAAIGEVWMAEYRRYEAQTQRVAQAGAGAGARRQR</sequence>
<dbReference type="EMBL" id="SKBQ01000073">
    <property type="protein sequence ID" value="TPX08795.1"/>
    <property type="molecule type" value="Genomic_DNA"/>
</dbReference>
<dbReference type="AlphaFoldDB" id="A0A507AGE4"/>
<evidence type="ECO:0000313" key="4">
    <source>
        <dbReference type="Proteomes" id="UP000319257"/>
    </source>
</evidence>
<name>A0A507AGE4_9PEZI</name>
<reference evidence="3 4" key="1">
    <citation type="submission" date="2019-06" db="EMBL/GenBank/DDBJ databases">
        <title>Draft genome sequence of the filamentous fungus Phialemoniopsis curvata isolated from diesel fuel.</title>
        <authorList>
            <person name="Varaljay V.A."/>
            <person name="Lyon W.J."/>
            <person name="Crouch A.L."/>
            <person name="Drake C.E."/>
            <person name="Hollomon J.M."/>
            <person name="Nadeau L.J."/>
            <person name="Nunn H.S."/>
            <person name="Stevenson B.S."/>
            <person name="Bojanowski C.L."/>
            <person name="Crookes-Goodson W.J."/>
        </authorList>
    </citation>
    <scope>NUCLEOTIDE SEQUENCE [LARGE SCALE GENOMIC DNA]</scope>
    <source>
        <strain evidence="3 4">D216</strain>
    </source>
</reference>
<dbReference type="Pfam" id="PF12716">
    <property type="entry name" value="Apq12"/>
    <property type="match status" value="1"/>
</dbReference>